<dbReference type="InterPro" id="IPR010310">
    <property type="entry name" value="T7SS_ESAT-6-like"/>
</dbReference>
<name>A0A5A7NUQ7_9MICC</name>
<evidence type="ECO:0000313" key="3">
    <source>
        <dbReference type="Proteomes" id="UP000325307"/>
    </source>
</evidence>
<protein>
    <recommendedName>
        <fullName evidence="1">ESAT-6-like protein</fullName>
    </recommendedName>
</protein>
<dbReference type="NCBIfam" id="TIGR03930">
    <property type="entry name" value="WXG100_ESAT6"/>
    <property type="match status" value="1"/>
</dbReference>
<dbReference type="SUPFAM" id="SSF140453">
    <property type="entry name" value="EsxAB dimer-like"/>
    <property type="match status" value="1"/>
</dbReference>
<dbReference type="RefSeq" id="WP_149957548.1">
    <property type="nucleotide sequence ID" value="NZ_BKDJ01000014.1"/>
</dbReference>
<sequence length="96" mass="10488">MSSFSTNTAEMRAKGLAVQGTIERLRAEVDTMQSGLRELESTWQGAAAGSFQAVVADWRATQLRVEESLAAINTALARATQHYEDAEQANTAMFTY</sequence>
<dbReference type="Gene3D" id="1.10.287.1060">
    <property type="entry name" value="ESAT-6-like"/>
    <property type="match status" value="1"/>
</dbReference>
<organism evidence="2 3">
    <name type="scientific">Zafaria cholistanensis</name>
    <dbReference type="NCBI Taxonomy" id="1682741"/>
    <lineage>
        <taxon>Bacteria</taxon>
        <taxon>Bacillati</taxon>
        <taxon>Actinomycetota</taxon>
        <taxon>Actinomycetes</taxon>
        <taxon>Micrococcales</taxon>
        <taxon>Micrococcaceae</taxon>
        <taxon>Zafaria</taxon>
    </lineage>
</organism>
<evidence type="ECO:0000313" key="2">
    <source>
        <dbReference type="EMBL" id="GER23942.1"/>
    </source>
</evidence>
<dbReference type="OrthoDB" id="4231069at2"/>
<accession>A0A5A7NUQ7</accession>
<dbReference type="InterPro" id="IPR036689">
    <property type="entry name" value="ESAT-6-like_sf"/>
</dbReference>
<reference evidence="2 3" key="1">
    <citation type="submission" date="2019-09" db="EMBL/GenBank/DDBJ databases">
        <title>Arthrobacter zafarii sp. nov., a moderately thermotolerant and halotolerant actinobacterium isolated from Cholistan desert soil of Pakistan.</title>
        <authorList>
            <person name="Amin A."/>
            <person name="Ahmed I."/>
            <person name="Khalid N."/>
            <person name="Schumann P."/>
            <person name="Busse H.J."/>
            <person name="Khan I.U."/>
            <person name="Li S."/>
            <person name="Li W.J."/>
        </authorList>
    </citation>
    <scope>NUCLEOTIDE SEQUENCE [LARGE SCALE GENOMIC DNA]</scope>
    <source>
        <strain evidence="2 3">NCCP-1664</strain>
    </source>
</reference>
<comment type="similarity">
    <text evidence="1">Belongs to the WXG100 family.</text>
</comment>
<dbReference type="AlphaFoldDB" id="A0A5A7NUQ7"/>
<evidence type="ECO:0000256" key="1">
    <source>
        <dbReference type="RuleBase" id="RU362001"/>
    </source>
</evidence>
<keyword evidence="3" id="KW-1185">Reference proteome</keyword>
<comment type="caution">
    <text evidence="2">The sequence shown here is derived from an EMBL/GenBank/DDBJ whole genome shotgun (WGS) entry which is preliminary data.</text>
</comment>
<dbReference type="Proteomes" id="UP000325307">
    <property type="component" value="Unassembled WGS sequence"/>
</dbReference>
<gene>
    <name evidence="2" type="ORF">NCCP1664_24370</name>
</gene>
<dbReference type="EMBL" id="BKDJ01000014">
    <property type="protein sequence ID" value="GER23942.1"/>
    <property type="molecule type" value="Genomic_DNA"/>
</dbReference>
<dbReference type="Pfam" id="PF06013">
    <property type="entry name" value="WXG100"/>
    <property type="match status" value="1"/>
</dbReference>
<proteinExistence type="inferred from homology"/>